<proteinExistence type="predicted"/>
<evidence type="ECO:0000256" key="8">
    <source>
        <dbReference type="ARBA" id="ARBA00022840"/>
    </source>
</evidence>
<dbReference type="InterPro" id="IPR036890">
    <property type="entry name" value="HATPase_C_sf"/>
</dbReference>
<dbReference type="InterPro" id="IPR000014">
    <property type="entry name" value="PAS"/>
</dbReference>
<evidence type="ECO:0000259" key="9">
    <source>
        <dbReference type="PROSITE" id="PS50112"/>
    </source>
</evidence>
<dbReference type="InterPro" id="IPR029016">
    <property type="entry name" value="GAF-like_dom_sf"/>
</dbReference>
<dbReference type="GO" id="GO:0005524">
    <property type="term" value="F:ATP binding"/>
    <property type="evidence" value="ECO:0007669"/>
    <property type="project" value="UniProtKB-KW"/>
</dbReference>
<dbReference type="SMART" id="SM00091">
    <property type="entry name" value="PAS"/>
    <property type="match status" value="1"/>
</dbReference>
<dbReference type="EC" id="2.7.13.3" evidence="2"/>
<dbReference type="AlphaFoldDB" id="A0A931BTR1"/>
<evidence type="ECO:0000256" key="5">
    <source>
        <dbReference type="ARBA" id="ARBA00022679"/>
    </source>
</evidence>
<keyword evidence="11" id="KW-1185">Reference proteome</keyword>
<dbReference type="InterPro" id="IPR011102">
    <property type="entry name" value="Sig_transdc_His_kinase_HWE"/>
</dbReference>
<reference evidence="10" key="1">
    <citation type="submission" date="2020-11" db="EMBL/GenBank/DDBJ databases">
        <authorList>
            <person name="Kim M.K."/>
        </authorList>
    </citation>
    <scope>NUCLEOTIDE SEQUENCE</scope>
    <source>
        <strain evidence="10">BT350</strain>
    </source>
</reference>
<dbReference type="InterPro" id="IPR035965">
    <property type="entry name" value="PAS-like_dom_sf"/>
</dbReference>
<evidence type="ECO:0000313" key="11">
    <source>
        <dbReference type="Proteomes" id="UP000599312"/>
    </source>
</evidence>
<organism evidence="10 11">
    <name type="scientific">Microvirga alba</name>
    <dbReference type="NCBI Taxonomy" id="2791025"/>
    <lineage>
        <taxon>Bacteria</taxon>
        <taxon>Pseudomonadati</taxon>
        <taxon>Pseudomonadota</taxon>
        <taxon>Alphaproteobacteria</taxon>
        <taxon>Hyphomicrobiales</taxon>
        <taxon>Methylobacteriaceae</taxon>
        <taxon>Microvirga</taxon>
    </lineage>
</organism>
<dbReference type="PROSITE" id="PS50112">
    <property type="entry name" value="PAS"/>
    <property type="match status" value="1"/>
</dbReference>
<dbReference type="SMART" id="SM00065">
    <property type="entry name" value="GAF"/>
    <property type="match status" value="1"/>
</dbReference>
<evidence type="ECO:0000256" key="3">
    <source>
        <dbReference type="ARBA" id="ARBA00021740"/>
    </source>
</evidence>
<dbReference type="Proteomes" id="UP000599312">
    <property type="component" value="Unassembled WGS sequence"/>
</dbReference>
<keyword evidence="7" id="KW-0418">Kinase</keyword>
<dbReference type="Pfam" id="PF01590">
    <property type="entry name" value="GAF"/>
    <property type="match status" value="1"/>
</dbReference>
<dbReference type="Gene3D" id="3.30.565.10">
    <property type="entry name" value="Histidine kinase-like ATPase, C-terminal domain"/>
    <property type="match status" value="1"/>
</dbReference>
<dbReference type="InterPro" id="IPR003018">
    <property type="entry name" value="GAF"/>
</dbReference>
<gene>
    <name evidence="10" type="ORF">I2H38_09715</name>
</gene>
<evidence type="ECO:0000256" key="1">
    <source>
        <dbReference type="ARBA" id="ARBA00000085"/>
    </source>
</evidence>
<name>A0A931BTR1_9HYPH</name>
<sequence length="663" mass="73834">MNTRANAVAPEGADSMSALMHAHDWEATPLGDPATWPQSLRTLVGVMLGSRQPMFLVWGSQRLMLYNDGYAQLLGPRHPDALGRPFAAVWPENVGTIGPVMDRAYAGKAWGDDDITFVMQPGDYLEGAHFAFSGTPVPDGDGRIVGLFCACMKTPDQVLAERHLKFRLELDERLRHLVEPHEVMAVAAEMLGHHLRASRVNYGYVTDTPTGELFTVERDWTDGNAPSLVGQYRVEDFGEPLIRELKAGRTMRLRDALDDELTAGDGIAATYIAIGARSGITVPLLKGGRVAAALLVHQVEPRDWRDDEEVLAQQVAERTWDAVERALAEKALRQSEGRSRDILESIHDAFYAVDPEWRFTYVNRKTEELWGRRREELMGRVFWDEFPDAVGSEPYRAHINAMRSRHPIQLESLSSLDHRWLDISIFPTADGGLSVYFRDITERKRAEAHRELLLNELNHRVKNTLATVQSISSQTLRNADVTGEARAALESRLFSLSRAHDILTQQNWEGAALGEIVARALEPYRGERESRLHSSGPEVRLLPRAALAIAMALQELATNAVKYGALSNEVGTVDIRWSLDHEAQPPLLSLIWEEAGGPSVQPPQRRGFGVRLIERSLVQDLQGRAQIDFAPSGVVCKVDIPLLPQADGFPSYTKVLERLALSA</sequence>
<dbReference type="SMART" id="SM00911">
    <property type="entry name" value="HWE_HK"/>
    <property type="match status" value="1"/>
</dbReference>
<dbReference type="CDD" id="cd00130">
    <property type="entry name" value="PAS"/>
    <property type="match status" value="1"/>
</dbReference>
<comment type="catalytic activity">
    <reaction evidence="1">
        <text>ATP + protein L-histidine = ADP + protein N-phospho-L-histidine.</text>
        <dbReference type="EC" id="2.7.13.3"/>
    </reaction>
</comment>
<accession>A0A931BTR1</accession>
<dbReference type="SUPFAM" id="SSF55785">
    <property type="entry name" value="PYP-like sensor domain (PAS domain)"/>
    <property type="match status" value="2"/>
</dbReference>
<comment type="caution">
    <text evidence="10">The sequence shown here is derived from an EMBL/GenBank/DDBJ whole genome shotgun (WGS) entry which is preliminary data.</text>
</comment>
<dbReference type="PANTHER" id="PTHR41523:SF7">
    <property type="entry name" value="HISTIDINE KINASE"/>
    <property type="match status" value="1"/>
</dbReference>
<evidence type="ECO:0000256" key="4">
    <source>
        <dbReference type="ARBA" id="ARBA00022553"/>
    </source>
</evidence>
<dbReference type="RefSeq" id="WP_196271640.1">
    <property type="nucleotide sequence ID" value="NZ_JADQDO010000003.1"/>
</dbReference>
<dbReference type="PANTHER" id="PTHR41523">
    <property type="entry name" value="TWO-COMPONENT SYSTEM SENSOR PROTEIN"/>
    <property type="match status" value="1"/>
</dbReference>
<keyword evidence="4" id="KW-0597">Phosphoprotein</keyword>
<dbReference type="Pfam" id="PF07536">
    <property type="entry name" value="HWE_HK"/>
    <property type="match status" value="1"/>
</dbReference>
<dbReference type="EMBL" id="JADQDO010000003">
    <property type="protein sequence ID" value="MBF9233650.1"/>
    <property type="molecule type" value="Genomic_DNA"/>
</dbReference>
<dbReference type="Pfam" id="PF08448">
    <property type="entry name" value="PAS_4"/>
    <property type="match status" value="2"/>
</dbReference>
<dbReference type="GO" id="GO:0004673">
    <property type="term" value="F:protein histidine kinase activity"/>
    <property type="evidence" value="ECO:0007669"/>
    <property type="project" value="UniProtKB-EC"/>
</dbReference>
<keyword evidence="6" id="KW-0547">Nucleotide-binding</keyword>
<keyword evidence="8" id="KW-0067">ATP-binding</keyword>
<dbReference type="Gene3D" id="3.30.450.20">
    <property type="entry name" value="PAS domain"/>
    <property type="match status" value="2"/>
</dbReference>
<evidence type="ECO:0000256" key="2">
    <source>
        <dbReference type="ARBA" id="ARBA00012438"/>
    </source>
</evidence>
<keyword evidence="5" id="KW-0808">Transferase</keyword>
<evidence type="ECO:0000313" key="10">
    <source>
        <dbReference type="EMBL" id="MBF9233650.1"/>
    </source>
</evidence>
<dbReference type="SUPFAM" id="SSF55781">
    <property type="entry name" value="GAF domain-like"/>
    <property type="match status" value="1"/>
</dbReference>
<dbReference type="InterPro" id="IPR013656">
    <property type="entry name" value="PAS_4"/>
</dbReference>
<dbReference type="NCBIfam" id="TIGR00229">
    <property type="entry name" value="sensory_box"/>
    <property type="match status" value="1"/>
</dbReference>
<evidence type="ECO:0000256" key="6">
    <source>
        <dbReference type="ARBA" id="ARBA00022741"/>
    </source>
</evidence>
<dbReference type="Gene3D" id="3.30.450.40">
    <property type="match status" value="1"/>
</dbReference>
<evidence type="ECO:0000256" key="7">
    <source>
        <dbReference type="ARBA" id="ARBA00022777"/>
    </source>
</evidence>
<protein>
    <recommendedName>
        <fullName evidence="3">Blue-light-activated histidine kinase</fullName>
        <ecNumber evidence="2">2.7.13.3</ecNumber>
    </recommendedName>
</protein>
<feature type="domain" description="PAS" evidence="9">
    <location>
        <begin position="335"/>
        <end position="380"/>
    </location>
</feature>